<keyword evidence="2" id="KW-1185">Reference proteome</keyword>
<sequence>MKTFDLVIHTPKNLQEGGDEASGKLTAIQTLIKFDNINWRQLLVRQLQFDGDNASFTVTDLETEQTLKLSLNAFSRSADLEFRIESDIVVITPQKDVFGLITRKIKDYIDFKNIDFGTARQYLLYFLNGESDVLAQCYKQTKVKTSLSH</sequence>
<dbReference type="Proteomes" id="UP000245977">
    <property type="component" value="Chromosome"/>
</dbReference>
<dbReference type="KEGG" id="adv:DJ533_06095"/>
<dbReference type="OrthoDB" id="6688366at2"/>
<accession>A0A2S2FB97</accession>
<dbReference type="AlphaFoldDB" id="A0A2S2FB97"/>
<reference evidence="1" key="1">
    <citation type="submission" date="2019-08" db="EMBL/GenBank/DDBJ databases">
        <title>The complete genome of Acinetobacter defluvii strain WCHAD010030.</title>
        <authorList>
            <person name="Hu Y."/>
            <person name="Qin J."/>
            <person name="Feng Y."/>
            <person name="Zong Z."/>
        </authorList>
    </citation>
    <scope>NUCLEOTIDE SEQUENCE</scope>
    <source>
        <strain evidence="1">WCHA30</strain>
    </source>
</reference>
<gene>
    <name evidence="1" type="ORF">DJ533_06095</name>
</gene>
<protein>
    <submittedName>
        <fullName evidence="1">Uncharacterized protein</fullName>
    </submittedName>
</protein>
<proteinExistence type="predicted"/>
<evidence type="ECO:0000313" key="2">
    <source>
        <dbReference type="Proteomes" id="UP000245977"/>
    </source>
</evidence>
<organism evidence="1 2">
    <name type="scientific">Acinetobacter defluvii</name>
    <dbReference type="NCBI Taxonomy" id="1871111"/>
    <lineage>
        <taxon>Bacteria</taxon>
        <taxon>Pseudomonadati</taxon>
        <taxon>Pseudomonadota</taxon>
        <taxon>Gammaproteobacteria</taxon>
        <taxon>Moraxellales</taxon>
        <taxon>Moraxellaceae</taxon>
        <taxon>Acinetobacter</taxon>
    </lineage>
</organism>
<dbReference type="EMBL" id="CP029397">
    <property type="protein sequence ID" value="AWL28180.1"/>
    <property type="molecule type" value="Genomic_DNA"/>
</dbReference>
<name>A0A2S2FB97_9GAMM</name>
<evidence type="ECO:0000313" key="1">
    <source>
        <dbReference type="EMBL" id="AWL28180.1"/>
    </source>
</evidence>
<dbReference type="RefSeq" id="WP_065995408.1">
    <property type="nucleotide sequence ID" value="NZ_CP029397.2"/>
</dbReference>